<dbReference type="GO" id="GO:0016757">
    <property type="term" value="F:glycosyltransferase activity"/>
    <property type="evidence" value="ECO:0007669"/>
    <property type="project" value="UniProtKB-KW"/>
</dbReference>
<dbReference type="EMBL" id="HE796683">
    <property type="protein sequence ID" value="CCH02967.1"/>
    <property type="molecule type" value="Genomic_DNA"/>
</dbReference>
<dbReference type="RefSeq" id="WP_015334066.1">
    <property type="nucleotide sequence ID" value="NC_020054.1"/>
</dbReference>
<dbReference type="InterPro" id="IPR050834">
    <property type="entry name" value="Glycosyltransf_2"/>
</dbReference>
<dbReference type="AlphaFoldDB" id="I0KFR4"/>
<evidence type="ECO:0000313" key="2">
    <source>
        <dbReference type="EMBL" id="CCH02967.1"/>
    </source>
</evidence>
<accession>I0KFR4</accession>
<dbReference type="Proteomes" id="UP000011058">
    <property type="component" value="Chromosome"/>
</dbReference>
<dbReference type="InterPro" id="IPR029044">
    <property type="entry name" value="Nucleotide-diphossugar_trans"/>
</dbReference>
<dbReference type="HOGENOM" id="CLU_061778_0_1_10"/>
<dbReference type="OrthoDB" id="9790005at2"/>
<dbReference type="Pfam" id="PF00535">
    <property type="entry name" value="Glycos_transf_2"/>
    <property type="match status" value="1"/>
</dbReference>
<dbReference type="GO" id="GO:0044010">
    <property type="term" value="P:single-species biofilm formation"/>
    <property type="evidence" value="ECO:0007669"/>
    <property type="project" value="TreeGrafter"/>
</dbReference>
<dbReference type="CDD" id="cd00761">
    <property type="entry name" value="Glyco_tranf_GTA_type"/>
    <property type="match status" value="1"/>
</dbReference>
<gene>
    <name evidence="2" type="primary">rfbN</name>
    <name evidence="2" type="ORF">FAES_4968</name>
</gene>
<sequence length="309" mass="35087">MSNGVAVIIPTYNAEFYLPDLLRALKQQSLSHELIVIDSESEDTTQDILHDNNVRTVSIKKSTFNHGSTRNLGLTLTDADIVIYMTQDAIPYNNDTLLNIVTFLESSDSIAMAYGRQVPYPHTGILGQLARLANYPGESIIKSKEDIPLLGIKTCSCSNSFAAYKRKELINIGSFPDDIILGEDVTVGAKLILEGKSIAYVADSVVYHSHDYTLMEEFKRYFDIGVFHKDEHYLLKEFKAAESEGIKYVAYEIKYLVKNSHFLLLPSQLTRTLLKYLGYKLGYYYKYLPANLILNLSMHNRFWKSKKIP</sequence>
<organism evidence="2 3">
    <name type="scientific">Fibrella aestuarina BUZ 2</name>
    <dbReference type="NCBI Taxonomy" id="1166018"/>
    <lineage>
        <taxon>Bacteria</taxon>
        <taxon>Pseudomonadati</taxon>
        <taxon>Bacteroidota</taxon>
        <taxon>Cytophagia</taxon>
        <taxon>Cytophagales</taxon>
        <taxon>Spirosomataceae</taxon>
        <taxon>Fibrella</taxon>
    </lineage>
</organism>
<dbReference type="SUPFAM" id="SSF53448">
    <property type="entry name" value="Nucleotide-diphospho-sugar transferases"/>
    <property type="match status" value="1"/>
</dbReference>
<dbReference type="PATRIC" id="fig|1166018.3.peg.1940"/>
<dbReference type="KEGG" id="fae:FAES_4968"/>
<dbReference type="EC" id="2.4.1.-" evidence="2"/>
<dbReference type="PANTHER" id="PTHR43685:SF13">
    <property type="entry name" value="O ANTIGEN BIOSYNTHESIS RHAMNOSYLTRANSFERASE RFBN"/>
    <property type="match status" value="1"/>
</dbReference>
<evidence type="ECO:0000259" key="1">
    <source>
        <dbReference type="Pfam" id="PF00535"/>
    </source>
</evidence>
<keyword evidence="2" id="KW-0328">Glycosyltransferase</keyword>
<proteinExistence type="predicted"/>
<dbReference type="eggNOG" id="COG1215">
    <property type="taxonomic scope" value="Bacteria"/>
</dbReference>
<evidence type="ECO:0000313" key="3">
    <source>
        <dbReference type="Proteomes" id="UP000011058"/>
    </source>
</evidence>
<protein>
    <submittedName>
        <fullName evidence="2">Rhamnosyltransferase</fullName>
        <ecNumber evidence="2">2.4.1.-</ecNumber>
    </submittedName>
</protein>
<dbReference type="PANTHER" id="PTHR43685">
    <property type="entry name" value="GLYCOSYLTRANSFERASE"/>
    <property type="match status" value="1"/>
</dbReference>
<keyword evidence="3" id="KW-1185">Reference proteome</keyword>
<feature type="domain" description="Glycosyltransferase 2-like" evidence="1">
    <location>
        <begin position="7"/>
        <end position="169"/>
    </location>
</feature>
<name>I0KFR4_9BACT</name>
<reference evidence="2 3" key="1">
    <citation type="journal article" date="2012" name="J. Bacteriol.">
        <title>Genome Sequence of Fibrella aestuarina BUZ 2T, a Filamentous Marine Bacterium.</title>
        <authorList>
            <person name="Filippini M."/>
            <person name="Qi W."/>
            <person name="Blom J."/>
            <person name="Goesmann A."/>
            <person name="Smits T.H."/>
            <person name="Bagheri H.C."/>
        </authorList>
    </citation>
    <scope>NUCLEOTIDE SEQUENCE [LARGE SCALE GENOMIC DNA]</scope>
    <source>
        <strain evidence="3">BUZ 2T</strain>
    </source>
</reference>
<dbReference type="STRING" id="1166018.FAES_4968"/>
<dbReference type="InterPro" id="IPR001173">
    <property type="entry name" value="Glyco_trans_2-like"/>
</dbReference>
<keyword evidence="2" id="KW-0808">Transferase</keyword>
<dbReference type="Gene3D" id="3.90.550.10">
    <property type="entry name" value="Spore Coat Polysaccharide Biosynthesis Protein SpsA, Chain A"/>
    <property type="match status" value="1"/>
</dbReference>